<sequence>MSFEIYPASPTDAPELTQLFYASFRSNLDTTMFPNKPDVTEWWEKAFSTDITRSIAGETGDIFLKVTEGSESGPIAAFAKWKRPAPADRDRHVEQIGWPPSSDKELCDRFFHGMESRHEKWMGERPHYYLDMLGVNPCYQGKGLGSKLLKWGLKRADDEGVEVFLSASPAGKPLYAKHGFREVDTFLPCPDYALVAMIRSSNRQ</sequence>
<reference evidence="2" key="1">
    <citation type="submission" date="2022-11" db="EMBL/GenBank/DDBJ databases">
        <authorList>
            <person name="Petersen C."/>
        </authorList>
    </citation>
    <scope>NUCLEOTIDE SEQUENCE</scope>
    <source>
        <strain evidence="2">IBT 16849</strain>
    </source>
</reference>
<dbReference type="Pfam" id="PF13673">
    <property type="entry name" value="Acetyltransf_10"/>
    <property type="match status" value="1"/>
</dbReference>
<dbReference type="GO" id="GO:0016747">
    <property type="term" value="F:acyltransferase activity, transferring groups other than amino-acyl groups"/>
    <property type="evidence" value="ECO:0007669"/>
    <property type="project" value="InterPro"/>
</dbReference>
<dbReference type="SUPFAM" id="SSF55729">
    <property type="entry name" value="Acyl-CoA N-acyltransferases (Nat)"/>
    <property type="match status" value="1"/>
</dbReference>
<evidence type="ECO:0000313" key="3">
    <source>
        <dbReference type="Proteomes" id="UP001150879"/>
    </source>
</evidence>
<dbReference type="InterPro" id="IPR000182">
    <property type="entry name" value="GNAT_dom"/>
</dbReference>
<dbReference type="Gene3D" id="3.40.630.30">
    <property type="match status" value="1"/>
</dbReference>
<comment type="caution">
    <text evidence="2">The sequence shown here is derived from an EMBL/GenBank/DDBJ whole genome shotgun (WGS) entry which is preliminary data.</text>
</comment>
<dbReference type="PANTHER" id="PTHR42791:SF17">
    <property type="entry name" value="ACETYLTRANSFERASE, GNAT FAMILY FAMILY (AFU_ORTHOLOGUE AFUA_8G05690)"/>
    <property type="match status" value="1"/>
</dbReference>
<dbReference type="CDD" id="cd04301">
    <property type="entry name" value="NAT_SF"/>
    <property type="match status" value="1"/>
</dbReference>
<evidence type="ECO:0000313" key="2">
    <source>
        <dbReference type="EMBL" id="KAJ5209958.1"/>
    </source>
</evidence>
<evidence type="ECO:0000259" key="1">
    <source>
        <dbReference type="PROSITE" id="PS51186"/>
    </source>
</evidence>
<gene>
    <name evidence="2" type="ORF">N7472_000097</name>
</gene>
<dbReference type="PANTHER" id="PTHR42791">
    <property type="entry name" value="GNAT FAMILY ACETYLTRANSFERASE"/>
    <property type="match status" value="1"/>
</dbReference>
<feature type="domain" description="N-acetyltransferase" evidence="1">
    <location>
        <begin position="3"/>
        <end position="202"/>
    </location>
</feature>
<dbReference type="Proteomes" id="UP001150879">
    <property type="component" value="Unassembled WGS sequence"/>
</dbReference>
<dbReference type="InterPro" id="IPR016181">
    <property type="entry name" value="Acyl_CoA_acyltransferase"/>
</dbReference>
<organism evidence="2 3">
    <name type="scientific">Penicillium cf. griseofulvum</name>
    <dbReference type="NCBI Taxonomy" id="2972120"/>
    <lineage>
        <taxon>Eukaryota</taxon>
        <taxon>Fungi</taxon>
        <taxon>Dikarya</taxon>
        <taxon>Ascomycota</taxon>
        <taxon>Pezizomycotina</taxon>
        <taxon>Eurotiomycetes</taxon>
        <taxon>Eurotiomycetidae</taxon>
        <taxon>Eurotiales</taxon>
        <taxon>Aspergillaceae</taxon>
        <taxon>Penicillium</taxon>
    </lineage>
</organism>
<dbReference type="InterPro" id="IPR052523">
    <property type="entry name" value="Trichothecene_AcTrans"/>
</dbReference>
<name>A0A9W9T574_9EURO</name>
<dbReference type="OrthoDB" id="2744543at2759"/>
<dbReference type="PROSITE" id="PS51186">
    <property type="entry name" value="GNAT"/>
    <property type="match status" value="1"/>
</dbReference>
<accession>A0A9W9T574</accession>
<reference evidence="2" key="2">
    <citation type="journal article" date="2023" name="IMA Fungus">
        <title>Comparative genomic study of the Penicillium genus elucidates a diverse pangenome and 15 lateral gene transfer events.</title>
        <authorList>
            <person name="Petersen C."/>
            <person name="Sorensen T."/>
            <person name="Nielsen M.R."/>
            <person name="Sondergaard T.E."/>
            <person name="Sorensen J.L."/>
            <person name="Fitzpatrick D.A."/>
            <person name="Frisvad J.C."/>
            <person name="Nielsen K.L."/>
        </authorList>
    </citation>
    <scope>NUCLEOTIDE SEQUENCE</scope>
    <source>
        <strain evidence="2">IBT 16849</strain>
    </source>
</reference>
<dbReference type="AlphaFoldDB" id="A0A9W9T574"/>
<dbReference type="EMBL" id="JAPQKP010000001">
    <property type="protein sequence ID" value="KAJ5209958.1"/>
    <property type="molecule type" value="Genomic_DNA"/>
</dbReference>
<protein>
    <submittedName>
        <fullName evidence="2">Acyl-CoA N-acyltransferase</fullName>
    </submittedName>
</protein>
<proteinExistence type="predicted"/>
<keyword evidence="3" id="KW-1185">Reference proteome</keyword>